<comment type="similarity">
    <text evidence="2">Belongs to the anaerobic coproporphyrinogen-III oxidase family. HemW subfamily.</text>
</comment>
<gene>
    <name evidence="12" type="ORF">KS4_17730</name>
</gene>
<dbReference type="InterPro" id="IPR034505">
    <property type="entry name" value="Coproporphyrinogen-III_oxidase"/>
</dbReference>
<keyword evidence="5 10" id="KW-0949">S-adenosyl-L-methionine</keyword>
<evidence type="ECO:0000256" key="9">
    <source>
        <dbReference type="ARBA" id="ARBA00023186"/>
    </source>
</evidence>
<evidence type="ECO:0000313" key="12">
    <source>
        <dbReference type="EMBL" id="QDU33717.1"/>
    </source>
</evidence>
<dbReference type="SMART" id="SM00729">
    <property type="entry name" value="Elp3"/>
    <property type="match status" value="1"/>
</dbReference>
<dbReference type="RefSeq" id="WP_200761718.1">
    <property type="nucleotide sequence ID" value="NZ_CP036425.1"/>
</dbReference>
<evidence type="ECO:0000256" key="4">
    <source>
        <dbReference type="ARBA" id="ARBA00022617"/>
    </source>
</evidence>
<keyword evidence="6 10" id="KW-0479">Metal-binding</keyword>
<sequence length="404" mass="45806">MQQPKQVISGHRVTLFQPTQNALGLYLHIPFCFHKCHYCDFYSIVDSDLQHKSRQKHFTDALCCELLAANDQSPLPVRTIFVGGGTPTLLKPHFWQKILETLHKILDFDLIDEFTVEANPETVTPELMRLFSSQGVNRISIGAQSFDTSLLKVLERWHDPQNVLKAIDTARDAGIHNINLDMIFAIPSQTLTRLESDLSAVLALQPDHISDYSLIFEPNTPLTQKRNMGLIAPLPEDAERDMYQLVIDRLTSAGYDHYEISNYAKSSNNPDLPAWGNQCLHNLLYWHNANWLGFGPAAASHMNGHRWKNLPHLGKYIEGSPTPPTTDHEYLSRRDRLGEALMLGLRLRQGVPITWIDSNIPSTDPRHQTIAELKQINMLEVRDQSLRLTDQGLFVADAVIAKLL</sequence>
<dbReference type="EMBL" id="CP036425">
    <property type="protein sequence ID" value="QDU33717.1"/>
    <property type="molecule type" value="Genomic_DNA"/>
</dbReference>
<dbReference type="GO" id="GO:0006779">
    <property type="term" value="P:porphyrin-containing compound biosynthetic process"/>
    <property type="evidence" value="ECO:0007669"/>
    <property type="project" value="InterPro"/>
</dbReference>
<dbReference type="Pfam" id="PF06969">
    <property type="entry name" value="HemN_C"/>
    <property type="match status" value="1"/>
</dbReference>
<evidence type="ECO:0000313" key="13">
    <source>
        <dbReference type="Proteomes" id="UP000317369"/>
    </source>
</evidence>
<dbReference type="GO" id="GO:0004109">
    <property type="term" value="F:coproporphyrinogen oxidase activity"/>
    <property type="evidence" value="ECO:0007669"/>
    <property type="project" value="InterPro"/>
</dbReference>
<keyword evidence="8 10" id="KW-0411">Iron-sulfur</keyword>
<dbReference type="InterPro" id="IPR007197">
    <property type="entry name" value="rSAM"/>
</dbReference>
<dbReference type="GO" id="GO:0051539">
    <property type="term" value="F:4 iron, 4 sulfur cluster binding"/>
    <property type="evidence" value="ECO:0007669"/>
    <property type="project" value="UniProtKB-UniRule"/>
</dbReference>
<reference evidence="12 13" key="1">
    <citation type="submission" date="2019-02" db="EMBL/GenBank/DDBJ databases">
        <title>Deep-cultivation of Planctomycetes and their phenomic and genomic characterization uncovers novel biology.</title>
        <authorList>
            <person name="Wiegand S."/>
            <person name="Jogler M."/>
            <person name="Boedeker C."/>
            <person name="Pinto D."/>
            <person name="Vollmers J."/>
            <person name="Rivas-Marin E."/>
            <person name="Kohn T."/>
            <person name="Peeters S.H."/>
            <person name="Heuer A."/>
            <person name="Rast P."/>
            <person name="Oberbeckmann S."/>
            <person name="Bunk B."/>
            <person name="Jeske O."/>
            <person name="Meyerdierks A."/>
            <person name="Storesund J.E."/>
            <person name="Kallscheuer N."/>
            <person name="Luecker S."/>
            <person name="Lage O.M."/>
            <person name="Pohl T."/>
            <person name="Merkel B.J."/>
            <person name="Hornburger P."/>
            <person name="Mueller R.-W."/>
            <person name="Bruemmer F."/>
            <person name="Labrenz M."/>
            <person name="Spormann A.M."/>
            <person name="Op den Camp H."/>
            <person name="Overmann J."/>
            <person name="Amann R."/>
            <person name="Jetten M.S.M."/>
            <person name="Mascher T."/>
            <person name="Medema M.H."/>
            <person name="Devos D.P."/>
            <person name="Kaster A.-K."/>
            <person name="Ovreas L."/>
            <person name="Rohde M."/>
            <person name="Galperin M.Y."/>
            <person name="Jogler C."/>
        </authorList>
    </citation>
    <scope>NUCLEOTIDE SEQUENCE [LARGE SCALE GENOMIC DNA]</scope>
    <source>
        <strain evidence="12 13">KS4</strain>
    </source>
</reference>
<keyword evidence="7 10" id="KW-0408">Iron</keyword>
<dbReference type="SFLD" id="SFLDG01082">
    <property type="entry name" value="B12-binding_domain_containing"/>
    <property type="match status" value="1"/>
</dbReference>
<dbReference type="PROSITE" id="PS51918">
    <property type="entry name" value="RADICAL_SAM"/>
    <property type="match status" value="1"/>
</dbReference>
<dbReference type="InterPro" id="IPR058240">
    <property type="entry name" value="rSAM_sf"/>
</dbReference>
<name>A0A517YU28_9BACT</name>
<feature type="domain" description="Radical SAM core" evidence="11">
    <location>
        <begin position="17"/>
        <end position="256"/>
    </location>
</feature>
<dbReference type="SFLD" id="SFLDF00562">
    <property type="entry name" value="HemN-like__clustered_with_heat"/>
    <property type="match status" value="1"/>
</dbReference>
<comment type="subcellular location">
    <subcellularLocation>
        <location evidence="10">Cytoplasm</location>
    </subcellularLocation>
</comment>
<evidence type="ECO:0000256" key="10">
    <source>
        <dbReference type="RuleBase" id="RU364116"/>
    </source>
</evidence>
<evidence type="ECO:0000256" key="8">
    <source>
        <dbReference type="ARBA" id="ARBA00023014"/>
    </source>
</evidence>
<dbReference type="SFLD" id="SFLDG01065">
    <property type="entry name" value="anaerobic_coproporphyrinogen-I"/>
    <property type="match status" value="1"/>
</dbReference>
<dbReference type="AlphaFoldDB" id="A0A517YU28"/>
<evidence type="ECO:0000256" key="3">
    <source>
        <dbReference type="ARBA" id="ARBA00017228"/>
    </source>
</evidence>
<comment type="cofactor">
    <cofactor evidence="1">
        <name>[4Fe-4S] cluster</name>
        <dbReference type="ChEBI" id="CHEBI:49883"/>
    </cofactor>
</comment>
<dbReference type="Gene3D" id="3.20.20.70">
    <property type="entry name" value="Aldolase class I"/>
    <property type="match status" value="1"/>
</dbReference>
<evidence type="ECO:0000256" key="2">
    <source>
        <dbReference type="ARBA" id="ARBA00006100"/>
    </source>
</evidence>
<keyword evidence="9 10" id="KW-0143">Chaperone</keyword>
<keyword evidence="10" id="KW-0963">Cytoplasm</keyword>
<dbReference type="GO" id="GO:0046872">
    <property type="term" value="F:metal ion binding"/>
    <property type="evidence" value="ECO:0007669"/>
    <property type="project" value="UniProtKB-UniRule"/>
</dbReference>
<dbReference type="PANTHER" id="PTHR13932:SF5">
    <property type="entry name" value="RADICAL S-ADENOSYL METHIONINE DOMAIN-CONTAINING PROTEIN 1, MITOCHONDRIAL"/>
    <property type="match status" value="1"/>
</dbReference>
<dbReference type="InterPro" id="IPR004559">
    <property type="entry name" value="HemW-like"/>
</dbReference>
<dbReference type="KEGG" id="pcor:KS4_17730"/>
<dbReference type="InterPro" id="IPR010723">
    <property type="entry name" value="HemN_C"/>
</dbReference>
<dbReference type="SFLD" id="SFLDF00288">
    <property type="entry name" value="HemN-like__clustered_with_nucl"/>
    <property type="match status" value="1"/>
</dbReference>
<keyword evidence="10" id="KW-0004">4Fe-4S</keyword>
<accession>A0A517YU28</accession>
<dbReference type="GO" id="GO:0005737">
    <property type="term" value="C:cytoplasm"/>
    <property type="evidence" value="ECO:0007669"/>
    <property type="project" value="UniProtKB-SubCell"/>
</dbReference>
<evidence type="ECO:0000256" key="6">
    <source>
        <dbReference type="ARBA" id="ARBA00022723"/>
    </source>
</evidence>
<dbReference type="NCBIfam" id="TIGR00539">
    <property type="entry name" value="hemN_rel"/>
    <property type="match status" value="1"/>
</dbReference>
<dbReference type="SFLD" id="SFLDS00029">
    <property type="entry name" value="Radical_SAM"/>
    <property type="match status" value="1"/>
</dbReference>
<protein>
    <recommendedName>
        <fullName evidence="3 10">Heme chaperone HemW</fullName>
    </recommendedName>
</protein>
<keyword evidence="12" id="KW-0560">Oxidoreductase</keyword>
<evidence type="ECO:0000256" key="7">
    <source>
        <dbReference type="ARBA" id="ARBA00023004"/>
    </source>
</evidence>
<proteinExistence type="inferred from homology"/>
<evidence type="ECO:0000259" key="11">
    <source>
        <dbReference type="PROSITE" id="PS51918"/>
    </source>
</evidence>
<comment type="function">
    <text evidence="10">Probably acts as a heme chaperone, transferring heme to an unknown acceptor. Binds one molecule of heme per monomer, possibly covalently. Binds 1 [4Fe-4S] cluster. The cluster is coordinated with 3 cysteines and an exchangeable S-adenosyl-L-methionine.</text>
</comment>
<dbReference type="CDD" id="cd01335">
    <property type="entry name" value="Radical_SAM"/>
    <property type="match status" value="1"/>
</dbReference>
<dbReference type="SUPFAM" id="SSF102114">
    <property type="entry name" value="Radical SAM enzymes"/>
    <property type="match status" value="1"/>
</dbReference>
<keyword evidence="4 10" id="KW-0349">Heme</keyword>
<dbReference type="PANTHER" id="PTHR13932">
    <property type="entry name" value="COPROPORPHYRINIGEN III OXIDASE"/>
    <property type="match status" value="1"/>
</dbReference>
<evidence type="ECO:0000256" key="1">
    <source>
        <dbReference type="ARBA" id="ARBA00001966"/>
    </source>
</evidence>
<dbReference type="Pfam" id="PF04055">
    <property type="entry name" value="Radical_SAM"/>
    <property type="match status" value="1"/>
</dbReference>
<dbReference type="Proteomes" id="UP000317369">
    <property type="component" value="Chromosome"/>
</dbReference>
<keyword evidence="13" id="KW-1185">Reference proteome</keyword>
<dbReference type="InterPro" id="IPR013785">
    <property type="entry name" value="Aldolase_TIM"/>
</dbReference>
<organism evidence="12 13">
    <name type="scientific">Poriferisphaera corsica</name>
    <dbReference type="NCBI Taxonomy" id="2528020"/>
    <lineage>
        <taxon>Bacteria</taxon>
        <taxon>Pseudomonadati</taxon>
        <taxon>Planctomycetota</taxon>
        <taxon>Phycisphaerae</taxon>
        <taxon>Phycisphaerales</taxon>
        <taxon>Phycisphaeraceae</taxon>
        <taxon>Poriferisphaera</taxon>
    </lineage>
</organism>
<dbReference type="InterPro" id="IPR006638">
    <property type="entry name" value="Elp3/MiaA/NifB-like_rSAM"/>
</dbReference>
<evidence type="ECO:0000256" key="5">
    <source>
        <dbReference type="ARBA" id="ARBA00022691"/>
    </source>
</evidence>